<name>A0ABP6QAX8_9ACTN</name>
<protein>
    <recommendedName>
        <fullName evidence="4">DUF202 domain-containing protein</fullName>
    </recommendedName>
</protein>
<feature type="transmembrane region" description="Helical" evidence="1">
    <location>
        <begin position="57"/>
        <end position="80"/>
    </location>
</feature>
<evidence type="ECO:0008006" key="4">
    <source>
        <dbReference type="Google" id="ProtNLM"/>
    </source>
</evidence>
<accession>A0ABP6QAX8</accession>
<evidence type="ECO:0000313" key="3">
    <source>
        <dbReference type="Proteomes" id="UP001501237"/>
    </source>
</evidence>
<evidence type="ECO:0000256" key="1">
    <source>
        <dbReference type="SAM" id="Phobius"/>
    </source>
</evidence>
<keyword evidence="3" id="KW-1185">Reference proteome</keyword>
<keyword evidence="1" id="KW-1133">Transmembrane helix</keyword>
<evidence type="ECO:0000313" key="2">
    <source>
        <dbReference type="EMBL" id="GAA3210805.1"/>
    </source>
</evidence>
<comment type="caution">
    <text evidence="2">The sequence shown here is derived from an EMBL/GenBank/DDBJ whole genome shotgun (WGS) entry which is preliminary data.</text>
</comment>
<gene>
    <name evidence="2" type="ORF">GCM10010468_28990</name>
</gene>
<dbReference type="Proteomes" id="UP001501237">
    <property type="component" value="Unassembled WGS sequence"/>
</dbReference>
<dbReference type="EMBL" id="BAAAUV010000006">
    <property type="protein sequence ID" value="GAA3210805.1"/>
    <property type="molecule type" value="Genomic_DNA"/>
</dbReference>
<keyword evidence="1" id="KW-0812">Transmembrane</keyword>
<sequence length="81" mass="8514">MERTSMAWSRTLLCYLAAMLGLSRHLFGTRTMLAAAGVLVAVLVVLRAGGTPRPGRGVMIALTAATSSACAAFFLFGLVLR</sequence>
<organism evidence="2 3">
    <name type="scientific">Actinocorallia longicatena</name>
    <dbReference type="NCBI Taxonomy" id="111803"/>
    <lineage>
        <taxon>Bacteria</taxon>
        <taxon>Bacillati</taxon>
        <taxon>Actinomycetota</taxon>
        <taxon>Actinomycetes</taxon>
        <taxon>Streptosporangiales</taxon>
        <taxon>Thermomonosporaceae</taxon>
        <taxon>Actinocorallia</taxon>
    </lineage>
</organism>
<proteinExistence type="predicted"/>
<keyword evidence="1" id="KW-0472">Membrane</keyword>
<reference evidence="3" key="1">
    <citation type="journal article" date="2019" name="Int. J. Syst. Evol. Microbiol.">
        <title>The Global Catalogue of Microorganisms (GCM) 10K type strain sequencing project: providing services to taxonomists for standard genome sequencing and annotation.</title>
        <authorList>
            <consortium name="The Broad Institute Genomics Platform"/>
            <consortium name="The Broad Institute Genome Sequencing Center for Infectious Disease"/>
            <person name="Wu L."/>
            <person name="Ma J."/>
        </authorList>
    </citation>
    <scope>NUCLEOTIDE SEQUENCE [LARGE SCALE GENOMIC DNA]</scope>
    <source>
        <strain evidence="3">JCM 9377</strain>
    </source>
</reference>